<proteinExistence type="predicted"/>
<dbReference type="RefSeq" id="WP_230409326.1">
    <property type="nucleotide sequence ID" value="NZ_JAGSOY010000110.1"/>
</dbReference>
<name>A0ABS5ZKN8_9GAMM</name>
<organism evidence="2 3">
    <name type="scientific">Zooshikella harenae</name>
    <dbReference type="NCBI Taxonomy" id="2827238"/>
    <lineage>
        <taxon>Bacteria</taxon>
        <taxon>Pseudomonadati</taxon>
        <taxon>Pseudomonadota</taxon>
        <taxon>Gammaproteobacteria</taxon>
        <taxon>Oceanospirillales</taxon>
        <taxon>Zooshikellaceae</taxon>
        <taxon>Zooshikella</taxon>
    </lineage>
</organism>
<sequence length="367" mass="41044">QQLGPVTLQEPSGYGQYLNTQFKVNAGEKYTIKLDKGSNSYSHYWSIFIDVNGDGDFADEGELITESKSKDDINVQMTMPLLPAHSSTRMRIAMSWGTKIKNPCDSLKVGEFEDYLLVNGNTDTSPKPLVRFNFRKIEDTVYFKNTSLYLPDEMDWQWQINGETFSGKPAFNSEISHQFDMPGEGEPPISYQVKLILNDVYSSNVAEITFENVSGSSGLPEGYCEARGEYVSFAYLDKFGVGAFLNESGKNGGYLNYAGTQIPLKKGESYNFAITPYYFWGRKSTYAGIWIDLNRNGAFEVNEKVATENDFKDTVANSFYIPSAAKSGLTKMRVILKTNKKPNACDKFGDLFGGVGGEVEDYIVEIK</sequence>
<dbReference type="InterPro" id="IPR045474">
    <property type="entry name" value="GEVED"/>
</dbReference>
<dbReference type="Pfam" id="PF20009">
    <property type="entry name" value="GEVED"/>
    <property type="match status" value="2"/>
</dbReference>
<keyword evidence="3" id="KW-1185">Reference proteome</keyword>
<comment type="caution">
    <text evidence="2">The sequence shown here is derived from an EMBL/GenBank/DDBJ whole genome shotgun (WGS) entry which is preliminary data.</text>
</comment>
<feature type="domain" description="GEVED" evidence="1">
    <location>
        <begin position="286"/>
        <end position="364"/>
    </location>
</feature>
<accession>A0ABS5ZKN8</accession>
<dbReference type="EMBL" id="JAGSOY010000110">
    <property type="protein sequence ID" value="MBU2713851.1"/>
    <property type="molecule type" value="Genomic_DNA"/>
</dbReference>
<evidence type="ECO:0000313" key="3">
    <source>
        <dbReference type="Proteomes" id="UP000690515"/>
    </source>
</evidence>
<feature type="domain" description="GEVED" evidence="1">
    <location>
        <begin position="44"/>
        <end position="117"/>
    </location>
</feature>
<feature type="non-terminal residue" evidence="2">
    <location>
        <position position="1"/>
    </location>
</feature>
<evidence type="ECO:0000259" key="1">
    <source>
        <dbReference type="Pfam" id="PF20009"/>
    </source>
</evidence>
<protein>
    <recommendedName>
        <fullName evidence="1">GEVED domain-containing protein</fullName>
    </recommendedName>
</protein>
<evidence type="ECO:0000313" key="2">
    <source>
        <dbReference type="EMBL" id="MBU2713851.1"/>
    </source>
</evidence>
<gene>
    <name evidence="2" type="ORF">KCG35_22620</name>
</gene>
<reference evidence="2 3" key="1">
    <citation type="submission" date="2021-04" db="EMBL/GenBank/DDBJ databases">
        <authorList>
            <person name="Pira H."/>
            <person name="Risdian C."/>
            <person name="Wink J."/>
        </authorList>
    </citation>
    <scope>NUCLEOTIDE SEQUENCE [LARGE SCALE GENOMIC DNA]</scope>
    <source>
        <strain evidence="2 3">WH53</strain>
    </source>
</reference>
<dbReference type="Proteomes" id="UP000690515">
    <property type="component" value="Unassembled WGS sequence"/>
</dbReference>